<dbReference type="EMBL" id="FNJM01000014">
    <property type="protein sequence ID" value="SDP73015.1"/>
    <property type="molecule type" value="Genomic_DNA"/>
</dbReference>
<reference evidence="1 2" key="1">
    <citation type="submission" date="2016-10" db="EMBL/GenBank/DDBJ databases">
        <authorList>
            <person name="de Groot N.N."/>
        </authorList>
    </citation>
    <scope>NUCLEOTIDE SEQUENCE [LARGE SCALE GENOMIC DNA]</scope>
    <source>
        <strain evidence="1 2">DSM 12272</strain>
    </source>
</reference>
<evidence type="ECO:0000313" key="1">
    <source>
        <dbReference type="EMBL" id="SDP73015.1"/>
    </source>
</evidence>
<keyword evidence="2" id="KW-1185">Reference proteome</keyword>
<accession>A0A1H0V3X7</accession>
<organism evidence="1 2">
    <name type="scientific">Clostridium gasigenes</name>
    <dbReference type="NCBI Taxonomy" id="94869"/>
    <lineage>
        <taxon>Bacteria</taxon>
        <taxon>Bacillati</taxon>
        <taxon>Bacillota</taxon>
        <taxon>Clostridia</taxon>
        <taxon>Eubacteriales</taxon>
        <taxon>Clostridiaceae</taxon>
        <taxon>Clostridium</taxon>
    </lineage>
</organism>
<dbReference type="Proteomes" id="UP000198597">
    <property type="component" value="Unassembled WGS sequence"/>
</dbReference>
<dbReference type="AlphaFoldDB" id="A0A1H0V3X7"/>
<proteinExistence type="predicted"/>
<gene>
    <name evidence="1" type="ORF">SAMN04488529_11425</name>
</gene>
<evidence type="ECO:0000313" key="2">
    <source>
        <dbReference type="Proteomes" id="UP000198597"/>
    </source>
</evidence>
<name>A0A1H0V3X7_9CLOT</name>
<sequence length="32" mass="3864">MIIYNANMIFLEAIKENSKINFLEFLKKNILF</sequence>
<protein>
    <submittedName>
        <fullName evidence="1">Uncharacterized protein</fullName>
    </submittedName>
</protein>